<reference evidence="3" key="2">
    <citation type="journal article" date="2010" name="Genome Res.">
        <title>Population genomic sequencing of Coccidioides fungi reveals recent hybridization and transposon control.</title>
        <authorList>
            <person name="Neafsey D.E."/>
            <person name="Barker B.M."/>
            <person name="Sharpton T.J."/>
            <person name="Stajich J.E."/>
            <person name="Park D.J."/>
            <person name="Whiston E."/>
            <person name="Hung C.-Y."/>
            <person name="McMahan C."/>
            <person name="White J."/>
            <person name="Sykes S."/>
            <person name="Heiman D."/>
            <person name="Young S."/>
            <person name="Zeng Q."/>
            <person name="Abouelleil A."/>
            <person name="Aftuck L."/>
            <person name="Bessette D."/>
            <person name="Brown A."/>
            <person name="FitzGerald M."/>
            <person name="Lui A."/>
            <person name="Macdonald J.P."/>
            <person name="Priest M."/>
            <person name="Orbach M.J."/>
            <person name="Galgiani J.N."/>
            <person name="Kirkland T.N."/>
            <person name="Cole G.T."/>
            <person name="Birren B.W."/>
            <person name="Henn M.R."/>
            <person name="Taylor J.W."/>
            <person name="Rounsley S.D."/>
        </authorList>
    </citation>
    <scope>GENOME REANNOTATION</scope>
    <source>
        <strain evidence="3">RS</strain>
    </source>
</reference>
<sequence>MVGELLLYGWTSSASRAGTRSLENGACLNSEHGGVGRLTIPEEIILTSHRNMYVCMYKAGGGCEDGSVSVVRFQKRISQIIISGTPAHPGPVDRLVESHLGWSKTRANTNGRVVKPPITAFGMKLVGLSTPASASQGDARKPGEIKGPNRPGPVILSGDNWTTGTG</sequence>
<accession>A0A0D8JSN4</accession>
<dbReference type="Proteomes" id="UP000001261">
    <property type="component" value="Unassembled WGS sequence"/>
</dbReference>
<dbReference type="RefSeq" id="XP_004445920.1">
    <property type="nucleotide sequence ID" value="XM_004445863.1"/>
</dbReference>
<evidence type="ECO:0000313" key="2">
    <source>
        <dbReference type="EMBL" id="KJF60297.1"/>
    </source>
</evidence>
<feature type="region of interest" description="Disordered" evidence="1">
    <location>
        <begin position="131"/>
        <end position="166"/>
    </location>
</feature>
<dbReference type="AlphaFoldDB" id="A0A0D8JSN4"/>
<organism evidence="2 3">
    <name type="scientific">Coccidioides immitis (strain RS)</name>
    <name type="common">Valley fever fungus</name>
    <dbReference type="NCBI Taxonomy" id="246410"/>
    <lineage>
        <taxon>Eukaryota</taxon>
        <taxon>Fungi</taxon>
        <taxon>Dikarya</taxon>
        <taxon>Ascomycota</taxon>
        <taxon>Pezizomycotina</taxon>
        <taxon>Eurotiomycetes</taxon>
        <taxon>Eurotiomycetidae</taxon>
        <taxon>Onygenales</taxon>
        <taxon>Onygenaceae</taxon>
        <taxon>Coccidioides</taxon>
    </lineage>
</organism>
<evidence type="ECO:0000256" key="1">
    <source>
        <dbReference type="SAM" id="MobiDB-lite"/>
    </source>
</evidence>
<dbReference type="KEGG" id="cim:CIMG_12862"/>
<proteinExistence type="predicted"/>
<reference evidence="3" key="1">
    <citation type="journal article" date="2009" name="Genome Res.">
        <title>Comparative genomic analyses of the human fungal pathogens Coccidioides and their relatives.</title>
        <authorList>
            <person name="Sharpton T.J."/>
            <person name="Stajich J.E."/>
            <person name="Rounsley S.D."/>
            <person name="Gardner M.J."/>
            <person name="Wortman J.R."/>
            <person name="Jordar V.S."/>
            <person name="Maiti R."/>
            <person name="Kodira C.D."/>
            <person name="Neafsey D.E."/>
            <person name="Zeng Q."/>
            <person name="Hung C.-Y."/>
            <person name="McMahan C."/>
            <person name="Muszewska A."/>
            <person name="Grynberg M."/>
            <person name="Mandel M.A."/>
            <person name="Kellner E.M."/>
            <person name="Barker B.M."/>
            <person name="Galgiani J.N."/>
            <person name="Orbach M.J."/>
            <person name="Kirkland T.N."/>
            <person name="Cole G.T."/>
            <person name="Henn M.R."/>
            <person name="Birren B.W."/>
            <person name="Taylor J.W."/>
        </authorList>
    </citation>
    <scope>NUCLEOTIDE SEQUENCE [LARGE SCALE GENOMIC DNA]</scope>
    <source>
        <strain evidence="3">RS</strain>
    </source>
</reference>
<name>A0A0D8JSN4_COCIM</name>
<protein>
    <submittedName>
        <fullName evidence="2">Uncharacterized protein</fullName>
    </submittedName>
</protein>
<dbReference type="VEuPathDB" id="FungiDB:CIMG_12862"/>
<dbReference type="EMBL" id="GG704911">
    <property type="protein sequence ID" value="KJF60297.1"/>
    <property type="molecule type" value="Genomic_DNA"/>
</dbReference>
<evidence type="ECO:0000313" key="3">
    <source>
        <dbReference type="Proteomes" id="UP000001261"/>
    </source>
</evidence>
<keyword evidence="3" id="KW-1185">Reference proteome</keyword>
<dbReference type="GeneID" id="24164489"/>
<dbReference type="InParanoid" id="A0A0D8JSN4"/>
<gene>
    <name evidence="2" type="ORF">CIMG_12862</name>
</gene>